<dbReference type="EMBL" id="CAHIKZ030000324">
    <property type="protein sequence ID" value="CAE1168531.1"/>
    <property type="molecule type" value="Genomic_DNA"/>
</dbReference>
<gene>
    <name evidence="2" type="ORF">SPHA_10089</name>
</gene>
<dbReference type="AlphaFoldDB" id="A0A812B6H6"/>
<keyword evidence="3" id="KW-1185">Reference proteome</keyword>
<keyword evidence="1" id="KW-1133">Transmembrane helix</keyword>
<proteinExistence type="predicted"/>
<sequence>MDIINPSCRSLDPRKSYPFQTRHIYPLPLSLLYIPSFFKDFFLFQYNLCFHHFQRFLFQSFSPFLSFNFSFYFILTPFLSSELFSLRLIFSLFFLFLFSNKTLRPHYPTISSTPTITTNATIIVSSPRRSQTFLLPPSSLHNAKAGHCYIFPS</sequence>
<evidence type="ECO:0000313" key="2">
    <source>
        <dbReference type="EMBL" id="CAE1168531.1"/>
    </source>
</evidence>
<evidence type="ECO:0000256" key="1">
    <source>
        <dbReference type="SAM" id="Phobius"/>
    </source>
</evidence>
<feature type="transmembrane region" description="Helical" evidence="1">
    <location>
        <begin position="81"/>
        <end position="98"/>
    </location>
</feature>
<reference evidence="2" key="1">
    <citation type="submission" date="2021-01" db="EMBL/GenBank/DDBJ databases">
        <authorList>
            <person name="Li R."/>
            <person name="Bekaert M."/>
        </authorList>
    </citation>
    <scope>NUCLEOTIDE SEQUENCE</scope>
    <source>
        <strain evidence="2">Farmed</strain>
    </source>
</reference>
<feature type="transmembrane region" description="Helical" evidence="1">
    <location>
        <begin position="56"/>
        <end position="75"/>
    </location>
</feature>
<dbReference type="Proteomes" id="UP000597762">
    <property type="component" value="Unassembled WGS sequence"/>
</dbReference>
<comment type="caution">
    <text evidence="2">The sequence shown here is derived from an EMBL/GenBank/DDBJ whole genome shotgun (WGS) entry which is preliminary data.</text>
</comment>
<keyword evidence="1" id="KW-0812">Transmembrane</keyword>
<evidence type="ECO:0000313" key="3">
    <source>
        <dbReference type="Proteomes" id="UP000597762"/>
    </source>
</evidence>
<accession>A0A812B6H6</accession>
<keyword evidence="1" id="KW-0472">Membrane</keyword>
<protein>
    <submittedName>
        <fullName evidence="2">Uncharacterized protein</fullName>
    </submittedName>
</protein>
<organism evidence="2 3">
    <name type="scientific">Acanthosepion pharaonis</name>
    <name type="common">Pharaoh cuttlefish</name>
    <name type="synonym">Sepia pharaonis</name>
    <dbReference type="NCBI Taxonomy" id="158019"/>
    <lineage>
        <taxon>Eukaryota</taxon>
        <taxon>Metazoa</taxon>
        <taxon>Spiralia</taxon>
        <taxon>Lophotrochozoa</taxon>
        <taxon>Mollusca</taxon>
        <taxon>Cephalopoda</taxon>
        <taxon>Coleoidea</taxon>
        <taxon>Decapodiformes</taxon>
        <taxon>Sepiida</taxon>
        <taxon>Sepiina</taxon>
        <taxon>Sepiidae</taxon>
        <taxon>Acanthosepion</taxon>
    </lineage>
</organism>
<name>A0A812B6H6_ACAPH</name>